<proteinExistence type="predicted"/>
<keyword evidence="1" id="KW-0732">Signal</keyword>
<dbReference type="InterPro" id="IPR010512">
    <property type="entry name" value="DUF1091"/>
</dbReference>
<dbReference type="SUPFAM" id="SSF63707">
    <property type="entry name" value="Ganglioside M2 (gm2) activator"/>
    <property type="match status" value="1"/>
</dbReference>
<reference evidence="2" key="1">
    <citation type="journal article" date="2016" name="Sci. Rep.">
        <title>Molecular characterization of firefly nuptial gifts: a multi-omics approach sheds light on postcopulatory sexual selection.</title>
        <authorList>
            <person name="Al-Wathiqui N."/>
            <person name="Fallon T.R."/>
            <person name="South A."/>
            <person name="Weng J.K."/>
            <person name="Lewis S.M."/>
        </authorList>
    </citation>
    <scope>NUCLEOTIDE SEQUENCE</scope>
</reference>
<organism evidence="2">
    <name type="scientific">Photinus pyralis</name>
    <name type="common">Common eastern firefly</name>
    <name type="synonym">Lampyris pyralis</name>
    <dbReference type="NCBI Taxonomy" id="7054"/>
    <lineage>
        <taxon>Eukaryota</taxon>
        <taxon>Metazoa</taxon>
        <taxon>Ecdysozoa</taxon>
        <taxon>Arthropoda</taxon>
        <taxon>Hexapoda</taxon>
        <taxon>Insecta</taxon>
        <taxon>Pterygota</taxon>
        <taxon>Neoptera</taxon>
        <taxon>Endopterygota</taxon>
        <taxon>Coleoptera</taxon>
        <taxon>Polyphaga</taxon>
        <taxon>Elateriformia</taxon>
        <taxon>Elateroidea</taxon>
        <taxon>Lampyridae</taxon>
        <taxon>Lampyrinae</taxon>
        <taxon>Photinus</taxon>
    </lineage>
</organism>
<evidence type="ECO:0000256" key="1">
    <source>
        <dbReference type="ARBA" id="ARBA00022729"/>
    </source>
</evidence>
<evidence type="ECO:0000313" key="2">
    <source>
        <dbReference type="EMBL" id="JAV77743.1"/>
    </source>
</evidence>
<evidence type="ECO:0008006" key="3">
    <source>
        <dbReference type="Google" id="ProtNLM"/>
    </source>
</evidence>
<dbReference type="EMBL" id="GEZM01045566">
    <property type="protein sequence ID" value="JAV77744.1"/>
    <property type="molecule type" value="Transcribed_RNA"/>
</dbReference>
<dbReference type="Pfam" id="PF06477">
    <property type="entry name" value="DUF1091"/>
    <property type="match status" value="1"/>
</dbReference>
<dbReference type="InterPro" id="IPR036846">
    <property type="entry name" value="GM2-AP_sf"/>
</dbReference>
<dbReference type="AlphaFoldDB" id="A0A1Y1LVZ8"/>
<dbReference type="EMBL" id="GEZM01045567">
    <property type="protein sequence ID" value="JAV77743.1"/>
    <property type="molecule type" value="Transcribed_RNA"/>
</dbReference>
<name>A0A1Y1LVZ8_PHOPY</name>
<sequence length="111" mass="13075">MTFTFQSQLFSKMFLSNTYREFPLAFQRNLCDLLETNEFGIENVFSCGNVSRCPIEKGYYIMCNWGPDYNKFPPLLVKGRYQVDLIFYGDGALISNFSWFMKIRYKNPALN</sequence>
<protein>
    <recommendedName>
        <fullName evidence="3">MD-2-related lipid-recognition domain-containing protein</fullName>
    </recommendedName>
</protein>
<accession>A0A1Y1LVZ8</accession>